<feature type="region of interest" description="Disordered" evidence="1">
    <location>
        <begin position="244"/>
        <end position="280"/>
    </location>
</feature>
<sequence>MRQTLRGPPPRPALGVLPTSTPRPLPSSNYLVESWLDNIPQTALKPSAEENDHWRVDHGPGIPQRKWRRLFNQRSMRAASLFFAVLILILILSFIGWESGNANIYTTLILCPLVILWNVAEYILTRNRRGISPKVRVFVDSVLCLAAACAAGFLLADVLWWTTGSYNHPTKITCVVFSISIMLIHSFLLIFFIIRCRENRSADLLYAPKIMYLQTGGAVLVTPHPVVTRPVRFNPRIELTQLRTTSIGSQADPSSRNRSTEHPRARIHEQPVTGPTRAAPSPAIILEQPVRVPAQIAQSSSVAPPISPQARTSTSTDVGRGETPRQGVPKRKPVASAKPVGTHYATPWPCPDYQPDDAERERAVRGESQAQWMTLHGMHLTRADTTKGQGQAAH</sequence>
<proteinExistence type="predicted"/>
<keyword evidence="2" id="KW-0472">Membrane</keyword>
<feature type="region of interest" description="Disordered" evidence="1">
    <location>
        <begin position="1"/>
        <end position="22"/>
    </location>
</feature>
<dbReference type="Proteomes" id="UP001283341">
    <property type="component" value="Unassembled WGS sequence"/>
</dbReference>
<evidence type="ECO:0000256" key="2">
    <source>
        <dbReference type="SAM" id="Phobius"/>
    </source>
</evidence>
<feature type="transmembrane region" description="Helical" evidence="2">
    <location>
        <begin position="175"/>
        <end position="194"/>
    </location>
</feature>
<evidence type="ECO:0000313" key="4">
    <source>
        <dbReference type="Proteomes" id="UP001283341"/>
    </source>
</evidence>
<comment type="caution">
    <text evidence="3">The sequence shown here is derived from an EMBL/GenBank/DDBJ whole genome shotgun (WGS) entry which is preliminary data.</text>
</comment>
<keyword evidence="2" id="KW-0812">Transmembrane</keyword>
<organism evidence="3 4">
    <name type="scientific">Apodospora peruviana</name>
    <dbReference type="NCBI Taxonomy" id="516989"/>
    <lineage>
        <taxon>Eukaryota</taxon>
        <taxon>Fungi</taxon>
        <taxon>Dikarya</taxon>
        <taxon>Ascomycota</taxon>
        <taxon>Pezizomycotina</taxon>
        <taxon>Sordariomycetes</taxon>
        <taxon>Sordariomycetidae</taxon>
        <taxon>Sordariales</taxon>
        <taxon>Lasiosphaeriaceae</taxon>
        <taxon>Apodospora</taxon>
    </lineage>
</organism>
<evidence type="ECO:0000313" key="3">
    <source>
        <dbReference type="EMBL" id="KAK3326159.1"/>
    </source>
</evidence>
<reference evidence="3" key="2">
    <citation type="submission" date="2023-06" db="EMBL/GenBank/DDBJ databases">
        <authorList>
            <consortium name="Lawrence Berkeley National Laboratory"/>
            <person name="Haridas S."/>
            <person name="Hensen N."/>
            <person name="Bonometti L."/>
            <person name="Westerberg I."/>
            <person name="Brannstrom I.O."/>
            <person name="Guillou S."/>
            <person name="Cros-Aarteil S."/>
            <person name="Calhoun S."/>
            <person name="Kuo A."/>
            <person name="Mondo S."/>
            <person name="Pangilinan J."/>
            <person name="Riley R."/>
            <person name="Labutti K."/>
            <person name="Andreopoulos B."/>
            <person name="Lipzen A."/>
            <person name="Chen C."/>
            <person name="Yanf M."/>
            <person name="Daum C."/>
            <person name="Ng V."/>
            <person name="Clum A."/>
            <person name="Steindorff A."/>
            <person name="Ohm R."/>
            <person name="Martin F."/>
            <person name="Silar P."/>
            <person name="Natvig D."/>
            <person name="Lalanne C."/>
            <person name="Gautier V."/>
            <person name="Ament-Velasquez S.L."/>
            <person name="Kruys A."/>
            <person name="Hutchinson M.I."/>
            <person name="Powell A.J."/>
            <person name="Barry K."/>
            <person name="Miller A.N."/>
            <person name="Grigoriev I.V."/>
            <person name="Debuchy R."/>
            <person name="Gladieux P."/>
            <person name="Thoren M.H."/>
            <person name="Johannesson H."/>
        </authorList>
    </citation>
    <scope>NUCLEOTIDE SEQUENCE</scope>
    <source>
        <strain evidence="3">CBS 118394</strain>
    </source>
</reference>
<feature type="transmembrane region" description="Helical" evidence="2">
    <location>
        <begin position="103"/>
        <end position="125"/>
    </location>
</feature>
<protein>
    <submittedName>
        <fullName evidence="3">Uncharacterized protein</fullName>
    </submittedName>
</protein>
<dbReference type="EMBL" id="JAUEDM010000002">
    <property type="protein sequence ID" value="KAK3326159.1"/>
    <property type="molecule type" value="Genomic_DNA"/>
</dbReference>
<dbReference type="AlphaFoldDB" id="A0AAE0IJJ3"/>
<keyword evidence="2" id="KW-1133">Transmembrane helix</keyword>
<accession>A0AAE0IJJ3</accession>
<feature type="transmembrane region" description="Helical" evidence="2">
    <location>
        <begin position="78"/>
        <end position="97"/>
    </location>
</feature>
<reference evidence="3" key="1">
    <citation type="journal article" date="2023" name="Mol. Phylogenet. Evol.">
        <title>Genome-scale phylogeny and comparative genomics of the fungal order Sordariales.</title>
        <authorList>
            <person name="Hensen N."/>
            <person name="Bonometti L."/>
            <person name="Westerberg I."/>
            <person name="Brannstrom I.O."/>
            <person name="Guillou S."/>
            <person name="Cros-Aarteil S."/>
            <person name="Calhoun S."/>
            <person name="Haridas S."/>
            <person name="Kuo A."/>
            <person name="Mondo S."/>
            <person name="Pangilinan J."/>
            <person name="Riley R."/>
            <person name="LaButti K."/>
            <person name="Andreopoulos B."/>
            <person name="Lipzen A."/>
            <person name="Chen C."/>
            <person name="Yan M."/>
            <person name="Daum C."/>
            <person name="Ng V."/>
            <person name="Clum A."/>
            <person name="Steindorff A."/>
            <person name="Ohm R.A."/>
            <person name="Martin F."/>
            <person name="Silar P."/>
            <person name="Natvig D.O."/>
            <person name="Lalanne C."/>
            <person name="Gautier V."/>
            <person name="Ament-Velasquez S.L."/>
            <person name="Kruys A."/>
            <person name="Hutchinson M.I."/>
            <person name="Powell A.J."/>
            <person name="Barry K."/>
            <person name="Miller A.N."/>
            <person name="Grigoriev I.V."/>
            <person name="Debuchy R."/>
            <person name="Gladieux P."/>
            <person name="Hiltunen Thoren M."/>
            <person name="Johannesson H."/>
        </authorList>
    </citation>
    <scope>NUCLEOTIDE SEQUENCE</scope>
    <source>
        <strain evidence="3">CBS 118394</strain>
    </source>
</reference>
<name>A0AAE0IJJ3_9PEZI</name>
<feature type="region of interest" description="Disordered" evidence="1">
    <location>
        <begin position="297"/>
        <end position="366"/>
    </location>
</feature>
<keyword evidence="4" id="KW-1185">Reference proteome</keyword>
<feature type="compositionally biased region" description="Basic and acidic residues" evidence="1">
    <location>
        <begin position="258"/>
        <end position="269"/>
    </location>
</feature>
<feature type="transmembrane region" description="Helical" evidence="2">
    <location>
        <begin position="137"/>
        <end position="163"/>
    </location>
</feature>
<feature type="compositionally biased region" description="Polar residues" evidence="1">
    <location>
        <begin position="244"/>
        <end position="257"/>
    </location>
</feature>
<evidence type="ECO:0000256" key="1">
    <source>
        <dbReference type="SAM" id="MobiDB-lite"/>
    </source>
</evidence>
<gene>
    <name evidence="3" type="ORF">B0H66DRAFT_148431</name>
</gene>